<evidence type="ECO:0000256" key="2">
    <source>
        <dbReference type="ARBA" id="ARBA00023125"/>
    </source>
</evidence>
<dbReference type="GeneID" id="83680402"/>
<comment type="caution">
    <text evidence="6">The sequence shown here is derived from an EMBL/GenBank/DDBJ whole genome shotgun (WGS) entry which is preliminary data.</text>
</comment>
<evidence type="ECO:0000259" key="5">
    <source>
        <dbReference type="PROSITE" id="PS50987"/>
    </source>
</evidence>
<evidence type="ECO:0000256" key="3">
    <source>
        <dbReference type="ARBA" id="ARBA00023163"/>
    </source>
</evidence>
<dbReference type="EMBL" id="MINH01000021">
    <property type="protein sequence ID" value="POG05980.1"/>
    <property type="molecule type" value="Genomic_DNA"/>
</dbReference>
<feature type="region of interest" description="Disordered" evidence="4">
    <location>
        <begin position="1"/>
        <end position="20"/>
    </location>
</feature>
<gene>
    <name evidence="7" type="ORF">BGP84_24275</name>
    <name evidence="6" type="ORF">PSEMO_50880</name>
</gene>
<dbReference type="PROSITE" id="PS50987">
    <property type="entry name" value="HTH_ARSR_2"/>
    <property type="match status" value="1"/>
</dbReference>
<organism evidence="6 8">
    <name type="scientific">Pseudomonas putida</name>
    <name type="common">Arthrobacter siderocapsulatus</name>
    <dbReference type="NCBI Taxonomy" id="303"/>
    <lineage>
        <taxon>Bacteria</taxon>
        <taxon>Pseudomonadati</taxon>
        <taxon>Pseudomonadota</taxon>
        <taxon>Gammaproteobacteria</taxon>
        <taxon>Pseudomonadales</taxon>
        <taxon>Pseudomonadaceae</taxon>
        <taxon>Pseudomonas</taxon>
    </lineage>
</organism>
<dbReference type="AlphaFoldDB" id="A0A177YWV0"/>
<evidence type="ECO:0000313" key="7">
    <source>
        <dbReference type="EMBL" id="POG05980.1"/>
    </source>
</evidence>
<dbReference type="InterPro" id="IPR051011">
    <property type="entry name" value="Metal_resp_trans_reg"/>
</dbReference>
<feature type="domain" description="HTH arsR-type" evidence="5">
    <location>
        <begin position="21"/>
        <end position="115"/>
    </location>
</feature>
<dbReference type="PANTHER" id="PTHR43132:SF6">
    <property type="entry name" value="HTH-TYPE TRANSCRIPTIONAL REPRESSOR CZRA"/>
    <property type="match status" value="1"/>
</dbReference>
<dbReference type="InterPro" id="IPR036390">
    <property type="entry name" value="WH_DNA-bd_sf"/>
</dbReference>
<sequence length="118" mass="12854">MTPRKPASAPPKGPSTDLASLSQNDVTILAETFRLLGDPSRLKVMLCCMKGSTSVSDIAEAVELSQSLVSHHLRLLRGARLVKGARQSKQIFYEVADKHVSQVLLDMAIHIVEDNSDD</sequence>
<evidence type="ECO:0000313" key="8">
    <source>
        <dbReference type="Proteomes" id="UP000186736"/>
    </source>
</evidence>
<evidence type="ECO:0000313" key="9">
    <source>
        <dbReference type="Proteomes" id="UP000237230"/>
    </source>
</evidence>
<dbReference type="InterPro" id="IPR011991">
    <property type="entry name" value="ArsR-like_HTH"/>
</dbReference>
<evidence type="ECO:0000313" key="6">
    <source>
        <dbReference type="EMBL" id="OLS59780.1"/>
    </source>
</evidence>
<dbReference type="CDD" id="cd00090">
    <property type="entry name" value="HTH_ARSR"/>
    <property type="match status" value="1"/>
</dbReference>
<protein>
    <submittedName>
        <fullName evidence="7">Transcriptional regulator</fullName>
    </submittedName>
</protein>
<reference evidence="7 9" key="3">
    <citation type="submission" date="2018-03" db="EMBL/GenBank/DDBJ databases">
        <title>Draft genome of Pseudomonas putida strain KH-21-114.</title>
        <authorList>
            <person name="Yoshizawa S."/>
            <person name="Khan N.H."/>
            <person name="Nishimura M."/>
            <person name="Chiura H.X."/>
            <person name="Ogura Y."/>
            <person name="Hayashi T."/>
            <person name="Kogure K."/>
        </authorList>
    </citation>
    <scope>NUCLEOTIDE SEQUENCE [LARGE SCALE GENOMIC DNA]</scope>
    <source>
        <strain evidence="7 9">KH-21-114</strain>
    </source>
</reference>
<evidence type="ECO:0000256" key="1">
    <source>
        <dbReference type="ARBA" id="ARBA00023015"/>
    </source>
</evidence>
<dbReference type="Proteomes" id="UP000186736">
    <property type="component" value="Unassembled WGS sequence"/>
</dbReference>
<dbReference type="PANTHER" id="PTHR43132">
    <property type="entry name" value="ARSENICAL RESISTANCE OPERON REPRESSOR ARSR-RELATED"/>
    <property type="match status" value="1"/>
</dbReference>
<reference evidence="7 9" key="1">
    <citation type="submission" date="2016-08" db="EMBL/GenBank/DDBJ databases">
        <authorList>
            <person name="Seilhamer J.J."/>
        </authorList>
    </citation>
    <scope>NUCLEOTIDE SEQUENCE [LARGE SCALE GENOMIC DNA]</scope>
    <source>
        <strain evidence="7 9">KH-21-114</strain>
    </source>
</reference>
<dbReference type="EMBL" id="MKZO01000058">
    <property type="protein sequence ID" value="OLS59780.1"/>
    <property type="molecule type" value="Genomic_DNA"/>
</dbReference>
<accession>A0A177YWV0</accession>
<reference evidence="6 8" key="2">
    <citation type="submission" date="2016-10" db="EMBL/GenBank/DDBJ databases">
        <title>Genome Sequence of Pseudomonas putida GM4FR.</title>
        <authorList>
            <person name="Poehlein A."/>
            <person name="Wemheuer F."/>
            <person name="Hollensteiner J."/>
            <person name="Wemheuer B."/>
        </authorList>
    </citation>
    <scope>NUCLEOTIDE SEQUENCE [LARGE SCALE GENOMIC DNA]</scope>
    <source>
        <strain evidence="6 8">GM4FR</strain>
    </source>
</reference>
<name>A0A177YWV0_PSEPU</name>
<dbReference type="SUPFAM" id="SSF46785">
    <property type="entry name" value="Winged helix' DNA-binding domain"/>
    <property type="match status" value="1"/>
</dbReference>
<dbReference type="Gene3D" id="1.10.10.10">
    <property type="entry name" value="Winged helix-like DNA-binding domain superfamily/Winged helix DNA-binding domain"/>
    <property type="match status" value="1"/>
</dbReference>
<dbReference type="Proteomes" id="UP000237230">
    <property type="component" value="Unassembled WGS sequence"/>
</dbReference>
<proteinExistence type="predicted"/>
<dbReference type="InterPro" id="IPR001845">
    <property type="entry name" value="HTH_ArsR_DNA-bd_dom"/>
</dbReference>
<dbReference type="RefSeq" id="WP_008786741.1">
    <property type="nucleotide sequence ID" value="NZ_JAEHTG010000040.1"/>
</dbReference>
<dbReference type="InterPro" id="IPR036388">
    <property type="entry name" value="WH-like_DNA-bd_sf"/>
</dbReference>
<evidence type="ECO:0000256" key="4">
    <source>
        <dbReference type="SAM" id="MobiDB-lite"/>
    </source>
</evidence>
<keyword evidence="3" id="KW-0804">Transcription</keyword>
<accession>A0A1Q9QXA1</accession>
<dbReference type="OrthoDB" id="9796124at2"/>
<dbReference type="GO" id="GO:0003700">
    <property type="term" value="F:DNA-binding transcription factor activity"/>
    <property type="evidence" value="ECO:0007669"/>
    <property type="project" value="InterPro"/>
</dbReference>
<dbReference type="Pfam" id="PF01022">
    <property type="entry name" value="HTH_5"/>
    <property type="match status" value="1"/>
</dbReference>
<dbReference type="PRINTS" id="PR00778">
    <property type="entry name" value="HTHARSR"/>
</dbReference>
<dbReference type="NCBIfam" id="NF033788">
    <property type="entry name" value="HTH_metalloreg"/>
    <property type="match status" value="1"/>
</dbReference>
<keyword evidence="2" id="KW-0238">DNA-binding</keyword>
<dbReference type="SMART" id="SM00418">
    <property type="entry name" value="HTH_ARSR"/>
    <property type="match status" value="1"/>
</dbReference>
<keyword evidence="1" id="KW-0805">Transcription regulation</keyword>
<dbReference type="GO" id="GO:0003677">
    <property type="term" value="F:DNA binding"/>
    <property type="evidence" value="ECO:0007669"/>
    <property type="project" value="UniProtKB-KW"/>
</dbReference>